<keyword evidence="4" id="KW-1185">Reference proteome</keyword>
<sequence length="113" mass="12429">MSGGGCILHVISVGFHHRRGSTVEETIELPSKWKHLASLALPDGAHNYLKDIIYFTLPSIEKDEHAVFGVASYRQAYSTVSLWILSSLVIYILTSIIDHLLGGSHSTQIVILS</sequence>
<keyword evidence="1" id="KW-0812">Transmembrane</keyword>
<accession>A0A183B9K3</accession>
<evidence type="ECO:0000313" key="5">
    <source>
        <dbReference type="WBParaSite" id="ECPE_0001592801-mRNA-1"/>
    </source>
</evidence>
<dbReference type="PANTHER" id="PTHR31017:SF1">
    <property type="entry name" value="LATE SECRETORY PATHWAY PROTEIN AVL9 HOMOLOG"/>
    <property type="match status" value="1"/>
</dbReference>
<dbReference type="WBParaSite" id="ECPE_0001592801-mRNA-1">
    <property type="protein sequence ID" value="ECPE_0001592801-mRNA-1"/>
    <property type="gene ID" value="ECPE_0001592801"/>
</dbReference>
<evidence type="ECO:0000259" key="2">
    <source>
        <dbReference type="Pfam" id="PF09794"/>
    </source>
</evidence>
<reference evidence="3 4" key="2">
    <citation type="submission" date="2018-11" db="EMBL/GenBank/DDBJ databases">
        <authorList>
            <consortium name="Pathogen Informatics"/>
        </authorList>
    </citation>
    <scope>NUCLEOTIDE SEQUENCE [LARGE SCALE GENOMIC DNA]</scope>
    <source>
        <strain evidence="3 4">Egypt</strain>
    </source>
</reference>
<feature type="transmembrane region" description="Helical" evidence="1">
    <location>
        <begin position="80"/>
        <end position="101"/>
    </location>
</feature>
<dbReference type="EMBL" id="UZAN01062177">
    <property type="protein sequence ID" value="VDP93160.1"/>
    <property type="molecule type" value="Genomic_DNA"/>
</dbReference>
<organism evidence="5">
    <name type="scientific">Echinostoma caproni</name>
    <dbReference type="NCBI Taxonomy" id="27848"/>
    <lineage>
        <taxon>Eukaryota</taxon>
        <taxon>Metazoa</taxon>
        <taxon>Spiralia</taxon>
        <taxon>Lophotrochozoa</taxon>
        <taxon>Platyhelminthes</taxon>
        <taxon>Trematoda</taxon>
        <taxon>Digenea</taxon>
        <taxon>Plagiorchiida</taxon>
        <taxon>Echinostomata</taxon>
        <taxon>Echinostomatoidea</taxon>
        <taxon>Echinostomatidae</taxon>
        <taxon>Echinostoma</taxon>
    </lineage>
</organism>
<reference evidence="5" key="1">
    <citation type="submission" date="2016-06" db="UniProtKB">
        <authorList>
            <consortium name="WormBaseParasite"/>
        </authorList>
    </citation>
    <scope>IDENTIFICATION</scope>
</reference>
<evidence type="ECO:0000313" key="3">
    <source>
        <dbReference type="EMBL" id="VDP93160.1"/>
    </source>
</evidence>
<evidence type="ECO:0000313" key="4">
    <source>
        <dbReference type="Proteomes" id="UP000272942"/>
    </source>
</evidence>
<proteinExistence type="predicted"/>
<keyword evidence="1" id="KW-1133">Transmembrane helix</keyword>
<dbReference type="GO" id="GO:0005737">
    <property type="term" value="C:cytoplasm"/>
    <property type="evidence" value="ECO:0007669"/>
    <property type="project" value="TreeGrafter"/>
</dbReference>
<dbReference type="InterPro" id="IPR018307">
    <property type="entry name" value="ABL9/DENND6_dom"/>
</dbReference>
<evidence type="ECO:0000256" key="1">
    <source>
        <dbReference type="SAM" id="Phobius"/>
    </source>
</evidence>
<dbReference type="InterPro" id="IPR051731">
    <property type="entry name" value="DENND11/AVL9_GEFs"/>
</dbReference>
<dbReference type="OrthoDB" id="26278at2759"/>
<protein>
    <submittedName>
        <fullName evidence="5">Avl9 domain-containing protein</fullName>
    </submittedName>
</protein>
<dbReference type="Proteomes" id="UP000272942">
    <property type="component" value="Unassembled WGS sequence"/>
</dbReference>
<name>A0A183B9K3_9TREM</name>
<keyword evidence="1" id="KW-0472">Membrane</keyword>
<dbReference type="AlphaFoldDB" id="A0A183B9K3"/>
<feature type="domain" description="AVL9/DENND6" evidence="2">
    <location>
        <begin position="7"/>
        <end position="78"/>
    </location>
</feature>
<dbReference type="Pfam" id="PF09794">
    <property type="entry name" value="Avl9"/>
    <property type="match status" value="1"/>
</dbReference>
<dbReference type="PANTHER" id="PTHR31017">
    <property type="entry name" value="LATE SECRETORY PATHWAY PROTEIN AVL9-RELATED"/>
    <property type="match status" value="1"/>
</dbReference>
<gene>
    <name evidence="3" type="ORF">ECPE_LOCUS15888</name>
</gene>